<evidence type="ECO:0000259" key="1">
    <source>
        <dbReference type="Pfam" id="PF12146"/>
    </source>
</evidence>
<dbReference type="Gene3D" id="3.40.50.1820">
    <property type="entry name" value="alpha/beta hydrolase"/>
    <property type="match status" value="1"/>
</dbReference>
<gene>
    <name evidence="2" type="ORF">HD597_000544</name>
</gene>
<dbReference type="AlphaFoldDB" id="A0A9X2G9Y9"/>
<comment type="caution">
    <text evidence="2">The sequence shown here is derived from an EMBL/GenBank/DDBJ whole genome shotgun (WGS) entry which is preliminary data.</text>
</comment>
<evidence type="ECO:0000313" key="2">
    <source>
        <dbReference type="EMBL" id="MCP2353524.1"/>
    </source>
</evidence>
<evidence type="ECO:0000313" key="3">
    <source>
        <dbReference type="Proteomes" id="UP001139648"/>
    </source>
</evidence>
<dbReference type="InterPro" id="IPR029058">
    <property type="entry name" value="AB_hydrolase_fold"/>
</dbReference>
<name>A0A9X2G9Y9_9ACTN</name>
<dbReference type="InterPro" id="IPR051044">
    <property type="entry name" value="MAG_DAG_Lipase"/>
</dbReference>
<reference evidence="2" key="1">
    <citation type="submission" date="2022-06" db="EMBL/GenBank/DDBJ databases">
        <title>Sequencing the genomes of 1000 actinobacteria strains.</title>
        <authorList>
            <person name="Klenk H.-P."/>
        </authorList>
    </citation>
    <scope>NUCLEOTIDE SEQUENCE</scope>
    <source>
        <strain evidence="2">DSM 46694</strain>
    </source>
</reference>
<dbReference type="RefSeq" id="WP_253740070.1">
    <property type="nucleotide sequence ID" value="NZ_BAABKA010000077.1"/>
</dbReference>
<proteinExistence type="predicted"/>
<dbReference type="GO" id="GO:0016787">
    <property type="term" value="F:hydrolase activity"/>
    <property type="evidence" value="ECO:0007669"/>
    <property type="project" value="UniProtKB-KW"/>
</dbReference>
<dbReference type="EMBL" id="JAMZEB010000001">
    <property type="protein sequence ID" value="MCP2353524.1"/>
    <property type="molecule type" value="Genomic_DNA"/>
</dbReference>
<keyword evidence="3" id="KW-1185">Reference proteome</keyword>
<dbReference type="SUPFAM" id="SSF53474">
    <property type="entry name" value="alpha/beta-Hydrolases"/>
    <property type="match status" value="1"/>
</dbReference>
<sequence>MAQRPAPLCGILTPGNDEHIGRYEHVAALLVRCGAAVYGMGHVGHGESEGDRVLIGDFEDVVTGVHTVQEHARAHHPGVPVVVMIGHSMGGMIAARYVHRHGAVVAALRLSGP</sequence>
<dbReference type="PANTHER" id="PTHR11614">
    <property type="entry name" value="PHOSPHOLIPASE-RELATED"/>
    <property type="match status" value="1"/>
</dbReference>
<organism evidence="2 3">
    <name type="scientific">Nonomuraea thailandensis</name>
    <dbReference type="NCBI Taxonomy" id="1188745"/>
    <lineage>
        <taxon>Bacteria</taxon>
        <taxon>Bacillati</taxon>
        <taxon>Actinomycetota</taxon>
        <taxon>Actinomycetes</taxon>
        <taxon>Streptosporangiales</taxon>
        <taxon>Streptosporangiaceae</taxon>
        <taxon>Nonomuraea</taxon>
    </lineage>
</organism>
<dbReference type="InterPro" id="IPR022742">
    <property type="entry name" value="Hydrolase_4"/>
</dbReference>
<dbReference type="Proteomes" id="UP001139648">
    <property type="component" value="Unassembled WGS sequence"/>
</dbReference>
<keyword evidence="2" id="KW-0378">Hydrolase</keyword>
<accession>A0A9X2G9Y9</accession>
<feature type="domain" description="Serine aminopeptidase S33" evidence="1">
    <location>
        <begin position="12"/>
        <end position="113"/>
    </location>
</feature>
<protein>
    <submittedName>
        <fullName evidence="2">Alpha-beta hydrolase superfamily lysophospholipase</fullName>
    </submittedName>
</protein>
<dbReference type="Pfam" id="PF12146">
    <property type="entry name" value="Hydrolase_4"/>
    <property type="match status" value="1"/>
</dbReference>